<reference evidence="2 3" key="1">
    <citation type="submission" date="2019-09" db="EMBL/GenBank/DDBJ databases">
        <authorList>
            <person name="Park J.-S."/>
            <person name="Choi H.-J."/>
        </authorList>
    </citation>
    <scope>NUCLEOTIDE SEQUENCE [LARGE SCALE GENOMIC DNA]</scope>
    <source>
        <strain evidence="2 3">176SS1-4</strain>
    </source>
</reference>
<accession>A0A5J5GPR8</accession>
<sequence length="89" mass="9297">MSRYRDRLRLLPYAGAALLLLVPAIAMQLTEAVRWSPADFGVASGLLFLMAFGAESALRRDGPPVSRGLALACVLAAGATVWALLAVAG</sequence>
<organism evidence="2 3">
    <name type="scientific">Histidinibacterium aquaticum</name>
    <dbReference type="NCBI Taxonomy" id="2613962"/>
    <lineage>
        <taxon>Bacteria</taxon>
        <taxon>Pseudomonadati</taxon>
        <taxon>Pseudomonadota</taxon>
        <taxon>Alphaproteobacteria</taxon>
        <taxon>Rhodobacterales</taxon>
        <taxon>Paracoccaceae</taxon>
        <taxon>Histidinibacterium</taxon>
    </lineage>
</organism>
<evidence type="ECO:0000313" key="3">
    <source>
        <dbReference type="Proteomes" id="UP000326554"/>
    </source>
</evidence>
<feature type="transmembrane region" description="Helical" evidence="1">
    <location>
        <begin position="69"/>
        <end position="88"/>
    </location>
</feature>
<keyword evidence="1" id="KW-1133">Transmembrane helix</keyword>
<keyword evidence="1" id="KW-0812">Transmembrane</keyword>
<dbReference type="AlphaFoldDB" id="A0A5J5GPR8"/>
<proteinExistence type="predicted"/>
<keyword evidence="1" id="KW-0472">Membrane</keyword>
<comment type="caution">
    <text evidence="2">The sequence shown here is derived from an EMBL/GenBank/DDBJ whole genome shotgun (WGS) entry which is preliminary data.</text>
</comment>
<name>A0A5J5GPR8_9RHOB</name>
<dbReference type="RefSeq" id="WP_150443815.1">
    <property type="nucleotide sequence ID" value="NZ_VYQE01000001.1"/>
</dbReference>
<gene>
    <name evidence="2" type="ORF">F3S47_03525</name>
</gene>
<evidence type="ECO:0000256" key="1">
    <source>
        <dbReference type="SAM" id="Phobius"/>
    </source>
</evidence>
<evidence type="ECO:0000313" key="2">
    <source>
        <dbReference type="EMBL" id="KAA9010329.1"/>
    </source>
</evidence>
<protein>
    <submittedName>
        <fullName evidence="2">Uncharacterized protein</fullName>
    </submittedName>
</protein>
<dbReference type="Proteomes" id="UP000326554">
    <property type="component" value="Unassembled WGS sequence"/>
</dbReference>
<feature type="transmembrane region" description="Helical" evidence="1">
    <location>
        <begin position="36"/>
        <end position="57"/>
    </location>
</feature>
<keyword evidence="3" id="KW-1185">Reference proteome</keyword>
<dbReference type="EMBL" id="VYQE01000001">
    <property type="protein sequence ID" value="KAA9010329.1"/>
    <property type="molecule type" value="Genomic_DNA"/>
</dbReference>